<evidence type="ECO:0000313" key="2">
    <source>
        <dbReference type="Proteomes" id="UP001232992"/>
    </source>
</evidence>
<dbReference type="InterPro" id="IPR036465">
    <property type="entry name" value="vWFA_dom_sf"/>
</dbReference>
<protein>
    <submittedName>
        <fullName evidence="1">VWA domain-containing protein</fullName>
    </submittedName>
</protein>
<comment type="caution">
    <text evidence="1">The sequence shown here is derived from an EMBL/GenBank/DDBJ whole genome shotgun (WGS) entry which is preliminary data.</text>
</comment>
<name>A0ABT7BUS8_9CYAN</name>
<proteinExistence type="predicted"/>
<gene>
    <name evidence="1" type="ORF">PMH09_07040</name>
</gene>
<evidence type="ECO:0000313" key="1">
    <source>
        <dbReference type="EMBL" id="MDJ1182949.1"/>
    </source>
</evidence>
<accession>A0ABT7BUS8</accession>
<sequence length="353" mass="38938">MTISVSKNQQLPGNIVAPEFGEVNVRNTGAALEVNFTILMEPQGEAAEGWTTGVAIDASASMKSAYGRKLEGKVPANIMAQYQKKGWIESRLEDGNPVTSFQKQAYQDAINKGYFRPSPNVIQPLAREFTAYLASHLDAKGGTSLIYWACDRGSELEVIGDFTEAECLLLKINGPSHTTLGEGTKITPAVKYFVDRFVQAKRGMYIFITDGRIDDMEEIRQYTLQLTEEIAIGKRNSIKCVLIGVGDQIEVSQLAELDDLETGNGIDIWDHKIAEEMQGLIEIFAEVVNENQIVAPTGAIYDDRGNLVKKYTDGLPAKLSLSLPPNCQWFELEAYGNRIRQTLVIPQKPGTSP</sequence>
<keyword evidence="2" id="KW-1185">Reference proteome</keyword>
<dbReference type="Proteomes" id="UP001232992">
    <property type="component" value="Unassembled WGS sequence"/>
</dbReference>
<dbReference type="Gene3D" id="3.40.50.410">
    <property type="entry name" value="von Willebrand factor, type A domain"/>
    <property type="match status" value="1"/>
</dbReference>
<reference evidence="1 2" key="1">
    <citation type="submission" date="2023-01" db="EMBL/GenBank/DDBJ databases">
        <title>Novel diversity within Roseofilum (Cyanobacteria; Desertifilaceae) from marine benthic mats with descriptions of four novel species.</title>
        <authorList>
            <person name="Wang Y."/>
            <person name="Berthold D.E."/>
            <person name="Hu J."/>
            <person name="Lefler F.W."/>
            <person name="Laughinghouse H.D. IV."/>
        </authorList>
    </citation>
    <scope>NUCLEOTIDE SEQUENCE [LARGE SCALE GENOMIC DNA]</scope>
    <source>
        <strain evidence="1 2">BLCC-M143</strain>
    </source>
</reference>
<organism evidence="1 2">
    <name type="scientific">Roseofilum casamattae BLCC-M143</name>
    <dbReference type="NCBI Taxonomy" id="3022442"/>
    <lineage>
        <taxon>Bacteria</taxon>
        <taxon>Bacillati</taxon>
        <taxon>Cyanobacteriota</taxon>
        <taxon>Cyanophyceae</taxon>
        <taxon>Desertifilales</taxon>
        <taxon>Desertifilaceae</taxon>
        <taxon>Roseofilum</taxon>
        <taxon>Roseofilum casamattae</taxon>
    </lineage>
</organism>
<dbReference type="EMBL" id="JAQOSQ010000005">
    <property type="protein sequence ID" value="MDJ1182949.1"/>
    <property type="molecule type" value="Genomic_DNA"/>
</dbReference>
<dbReference type="RefSeq" id="WP_283757601.1">
    <property type="nucleotide sequence ID" value="NZ_JAQOSQ010000005.1"/>
</dbReference>
<dbReference type="SUPFAM" id="SSF53300">
    <property type="entry name" value="vWA-like"/>
    <property type="match status" value="1"/>
</dbReference>